<proteinExistence type="inferred from homology"/>
<feature type="transmembrane region" description="Helical" evidence="7">
    <location>
        <begin position="265"/>
        <end position="288"/>
    </location>
</feature>
<dbReference type="PANTHER" id="PTHR21716">
    <property type="entry name" value="TRANSMEMBRANE PROTEIN"/>
    <property type="match status" value="1"/>
</dbReference>
<evidence type="ECO:0000313" key="9">
    <source>
        <dbReference type="Proteomes" id="UP000559010"/>
    </source>
</evidence>
<dbReference type="Proteomes" id="UP000559010">
    <property type="component" value="Unassembled WGS sequence"/>
</dbReference>
<dbReference type="GO" id="GO:0016020">
    <property type="term" value="C:membrane"/>
    <property type="evidence" value="ECO:0007669"/>
    <property type="project" value="UniProtKB-SubCell"/>
</dbReference>
<sequence length="392" mass="42899">MMKNQTFNRATVLIMTLGITVLFLVMIKGFLMPIFLAAIFAGILTPIYKRIVNKLNGRTSAGAGITLMLFVFVILIPLAGLMVIVIEQAIDAVKLAEPFLTKVSKEPNIIITELESIPIVHKVFPNQEKLAATIGNIVKGVGNFFIDGLQSFSSGTASFIFSFFMFLFTLYYFLIYGKEYLVKFLYYLPLKNEEENTLLTKFVKVTKATLKGTLLIGIVQGVLGGIGMAFAGIPNVIFWSVVMILFSIIPALGTAIVWIPAVIYLFIVGDTTAAIVLAIYCAVVVGNIDNLIRPKLVGKDAGLPDLMILFGTLGGLALFGIAGIIIGPLIAALFLALWEIYGQVFQDSLYPVDETQFDGPFKKEIMEAKSELDEVEFGGESNEEDDENKEGK</sequence>
<comment type="subcellular location">
    <subcellularLocation>
        <location evidence="1">Membrane</location>
        <topology evidence="1">Multi-pass membrane protein</topology>
    </subcellularLocation>
</comment>
<feature type="transmembrane region" description="Helical" evidence="7">
    <location>
        <begin position="237"/>
        <end position="258"/>
    </location>
</feature>
<feature type="transmembrane region" description="Helical" evidence="7">
    <location>
        <begin position="60"/>
        <end position="86"/>
    </location>
</feature>
<keyword evidence="5 7" id="KW-0472">Membrane</keyword>
<evidence type="ECO:0000256" key="3">
    <source>
        <dbReference type="ARBA" id="ARBA00022692"/>
    </source>
</evidence>
<evidence type="ECO:0000256" key="6">
    <source>
        <dbReference type="SAM" id="MobiDB-lite"/>
    </source>
</evidence>
<feature type="region of interest" description="Disordered" evidence="6">
    <location>
        <begin position="370"/>
        <end position="392"/>
    </location>
</feature>
<dbReference type="AlphaFoldDB" id="A0A848IU92"/>
<feature type="compositionally biased region" description="Acidic residues" evidence="6">
    <location>
        <begin position="373"/>
        <end position="392"/>
    </location>
</feature>
<feature type="transmembrane region" description="Helical" evidence="7">
    <location>
        <begin position="212"/>
        <end position="231"/>
    </location>
</feature>
<keyword evidence="4 7" id="KW-1133">Transmembrane helix</keyword>
<accession>A0A848IU92</accession>
<dbReference type="EMBL" id="JABBNU010000003">
    <property type="protein sequence ID" value="NMM47907.1"/>
    <property type="molecule type" value="Genomic_DNA"/>
</dbReference>
<evidence type="ECO:0000256" key="5">
    <source>
        <dbReference type="ARBA" id="ARBA00023136"/>
    </source>
</evidence>
<comment type="similarity">
    <text evidence="2">Belongs to the autoinducer-2 exporter (AI-2E) (TC 2.A.86) family.</text>
</comment>
<gene>
    <name evidence="8" type="ORF">HH304_05805</name>
</gene>
<dbReference type="InterPro" id="IPR002549">
    <property type="entry name" value="AI-2E-like"/>
</dbReference>
<reference evidence="8 9" key="1">
    <citation type="submission" date="2020-04" db="EMBL/GenBank/DDBJ databases">
        <title>Flammeovirgaceae bacterium KN852 isolated from deep sea.</title>
        <authorList>
            <person name="Zhang D.-C."/>
        </authorList>
    </citation>
    <scope>NUCLEOTIDE SEQUENCE [LARGE SCALE GENOMIC DNA]</scope>
    <source>
        <strain evidence="8 9">KN852</strain>
    </source>
</reference>
<feature type="transmembrane region" description="Helical" evidence="7">
    <location>
        <begin position="308"/>
        <end position="338"/>
    </location>
</feature>
<name>A0A848IU92_9BACT</name>
<organism evidence="8 9">
    <name type="scientific">Marinigracilibium pacificum</name>
    <dbReference type="NCBI Taxonomy" id="2729599"/>
    <lineage>
        <taxon>Bacteria</taxon>
        <taxon>Pseudomonadati</taxon>
        <taxon>Bacteroidota</taxon>
        <taxon>Cytophagia</taxon>
        <taxon>Cytophagales</taxon>
        <taxon>Flammeovirgaceae</taxon>
        <taxon>Marinigracilibium</taxon>
    </lineage>
</organism>
<feature type="transmembrane region" description="Helical" evidence="7">
    <location>
        <begin position="157"/>
        <end position="176"/>
    </location>
</feature>
<dbReference type="Pfam" id="PF01594">
    <property type="entry name" value="AI-2E_transport"/>
    <property type="match status" value="1"/>
</dbReference>
<comment type="caution">
    <text evidence="8">The sequence shown here is derived from an EMBL/GenBank/DDBJ whole genome shotgun (WGS) entry which is preliminary data.</text>
</comment>
<evidence type="ECO:0000256" key="2">
    <source>
        <dbReference type="ARBA" id="ARBA00009773"/>
    </source>
</evidence>
<evidence type="ECO:0000313" key="8">
    <source>
        <dbReference type="EMBL" id="NMM47907.1"/>
    </source>
</evidence>
<evidence type="ECO:0000256" key="4">
    <source>
        <dbReference type="ARBA" id="ARBA00022989"/>
    </source>
</evidence>
<keyword evidence="9" id="KW-1185">Reference proteome</keyword>
<protein>
    <submittedName>
        <fullName evidence="8">AI-2E family transporter</fullName>
    </submittedName>
</protein>
<keyword evidence="3 7" id="KW-0812">Transmembrane</keyword>
<feature type="transmembrane region" description="Helical" evidence="7">
    <location>
        <begin position="7"/>
        <end position="24"/>
    </location>
</feature>
<evidence type="ECO:0000256" key="1">
    <source>
        <dbReference type="ARBA" id="ARBA00004141"/>
    </source>
</evidence>
<evidence type="ECO:0000256" key="7">
    <source>
        <dbReference type="SAM" id="Phobius"/>
    </source>
</evidence>
<dbReference type="PANTHER" id="PTHR21716:SF4">
    <property type="entry name" value="TRANSMEMBRANE PROTEIN 245"/>
    <property type="match status" value="1"/>
</dbReference>
<feature type="transmembrane region" description="Helical" evidence="7">
    <location>
        <begin position="30"/>
        <end position="48"/>
    </location>
</feature>